<feature type="domain" description="NAD(P)-binding" evidence="1">
    <location>
        <begin position="90"/>
        <end position="274"/>
    </location>
</feature>
<proteinExistence type="predicted"/>
<sequence>MSNGCFIRSALPHAVRPDDFRLSLTRPSRDNQQVLHRRRLKKLAVDARRVEAQLDRRDLLLLSTTAASLSALSIDARLAAAAPSTVFVAGAAGKTGRQVVEYLSSQGIAVRAGVRDVDKARSAGLDQRGKVTLVNGDVTAGPDALAQAIGSADAVICATGYSGRGTINLVDAAKQRGVSKFVLMSSLLTNGKAIGQGLNPTFLLLNIFGGVLDKKHEAENYLRASGLNWTIIRPGGLSMDPPSQVGNLIIRGEDTLFGLPSDPGRAISRQLVAESRPVG</sequence>
<dbReference type="InterPro" id="IPR016040">
    <property type="entry name" value="NAD(P)-bd_dom"/>
</dbReference>
<protein>
    <recommendedName>
        <fullName evidence="1">NAD(P)-binding domain-containing protein</fullName>
    </recommendedName>
</protein>
<dbReference type="InterPro" id="IPR036291">
    <property type="entry name" value="NAD(P)-bd_dom_sf"/>
</dbReference>
<comment type="caution">
    <text evidence="2">The sequence shown here is derived from an EMBL/GenBank/DDBJ whole genome shotgun (WGS) entry which is preliminary data.</text>
</comment>
<dbReference type="SUPFAM" id="SSF51735">
    <property type="entry name" value="NAD(P)-binding Rossmann-fold domains"/>
    <property type="match status" value="1"/>
</dbReference>
<gene>
    <name evidence="2" type="ORF">WJX73_007264</name>
</gene>
<dbReference type="Proteomes" id="UP001465755">
    <property type="component" value="Unassembled WGS sequence"/>
</dbReference>
<evidence type="ECO:0000313" key="3">
    <source>
        <dbReference type="Proteomes" id="UP001465755"/>
    </source>
</evidence>
<dbReference type="AlphaFoldDB" id="A0AAW1NVI7"/>
<dbReference type="Gene3D" id="3.40.50.720">
    <property type="entry name" value="NAD(P)-binding Rossmann-like Domain"/>
    <property type="match status" value="1"/>
</dbReference>
<dbReference type="EMBL" id="JALJOQ010000141">
    <property type="protein sequence ID" value="KAK9794319.1"/>
    <property type="molecule type" value="Genomic_DNA"/>
</dbReference>
<reference evidence="2 3" key="1">
    <citation type="journal article" date="2024" name="Nat. Commun.">
        <title>Phylogenomics reveals the evolutionary origins of lichenization in chlorophyte algae.</title>
        <authorList>
            <person name="Puginier C."/>
            <person name="Libourel C."/>
            <person name="Otte J."/>
            <person name="Skaloud P."/>
            <person name="Haon M."/>
            <person name="Grisel S."/>
            <person name="Petersen M."/>
            <person name="Berrin J.G."/>
            <person name="Delaux P.M."/>
            <person name="Dal Grande F."/>
            <person name="Keller J."/>
        </authorList>
    </citation>
    <scope>NUCLEOTIDE SEQUENCE [LARGE SCALE GENOMIC DNA]</scope>
    <source>
        <strain evidence="2 3">SAG 2036</strain>
    </source>
</reference>
<keyword evidence="3" id="KW-1185">Reference proteome</keyword>
<accession>A0AAW1NVI7</accession>
<dbReference type="Pfam" id="PF13460">
    <property type="entry name" value="NAD_binding_10"/>
    <property type="match status" value="1"/>
</dbReference>
<dbReference type="PANTHER" id="PTHR15020">
    <property type="entry name" value="FLAVIN REDUCTASE-RELATED"/>
    <property type="match status" value="1"/>
</dbReference>
<dbReference type="PANTHER" id="PTHR15020:SF11">
    <property type="entry name" value="OS06G0360300 PROTEIN"/>
    <property type="match status" value="1"/>
</dbReference>
<evidence type="ECO:0000259" key="1">
    <source>
        <dbReference type="Pfam" id="PF13460"/>
    </source>
</evidence>
<evidence type="ECO:0000313" key="2">
    <source>
        <dbReference type="EMBL" id="KAK9794319.1"/>
    </source>
</evidence>
<organism evidence="2 3">
    <name type="scientific">Symbiochloris irregularis</name>
    <dbReference type="NCBI Taxonomy" id="706552"/>
    <lineage>
        <taxon>Eukaryota</taxon>
        <taxon>Viridiplantae</taxon>
        <taxon>Chlorophyta</taxon>
        <taxon>core chlorophytes</taxon>
        <taxon>Trebouxiophyceae</taxon>
        <taxon>Trebouxiales</taxon>
        <taxon>Trebouxiaceae</taxon>
        <taxon>Symbiochloris</taxon>
    </lineage>
</organism>
<name>A0AAW1NVI7_9CHLO</name>